<evidence type="ECO:0000256" key="1">
    <source>
        <dbReference type="SAM" id="Phobius"/>
    </source>
</evidence>
<proteinExistence type="predicted"/>
<organism evidence="2 3">
    <name type="scientific">Pelosinus fermentans B4</name>
    <dbReference type="NCBI Taxonomy" id="1149862"/>
    <lineage>
        <taxon>Bacteria</taxon>
        <taxon>Bacillati</taxon>
        <taxon>Bacillota</taxon>
        <taxon>Negativicutes</taxon>
        <taxon>Selenomonadales</taxon>
        <taxon>Sporomusaceae</taxon>
        <taxon>Pelosinus</taxon>
    </lineage>
</organism>
<keyword evidence="3" id="KW-1185">Reference proteome</keyword>
<protein>
    <submittedName>
        <fullName evidence="2">Uncharacterized protein</fullName>
    </submittedName>
</protein>
<accession>I9LJT4</accession>
<dbReference type="RefSeq" id="WP_007930623.1">
    <property type="nucleotide sequence ID" value="NZ_AKVJ01000004.1"/>
</dbReference>
<reference evidence="2 3" key="1">
    <citation type="journal article" date="2012" name="J. Bacteriol.">
        <title>Draft Genome Sequences for Two Metal-Reducing Pelosinus fermentans Strains Isolated from a Cr(VI)-Contaminated Site and for Type Strain R7.</title>
        <authorList>
            <person name="Brown S.D."/>
            <person name="Podar M."/>
            <person name="Klingeman D.M."/>
            <person name="Johnson C.M."/>
            <person name="Yang Z.K."/>
            <person name="Utturkar S.M."/>
            <person name="Land M.L."/>
            <person name="Mosher J.J."/>
            <person name="Hurt R.A.Jr."/>
            <person name="Phelps T.J."/>
            <person name="Palumbo A.V."/>
            <person name="Arkin A.P."/>
            <person name="Hazen T.C."/>
            <person name="Elias D.A."/>
        </authorList>
    </citation>
    <scope>NUCLEOTIDE SEQUENCE [LARGE SCALE GENOMIC DNA]</scope>
    <source>
        <strain evidence="2 3">B4</strain>
    </source>
</reference>
<dbReference type="EMBL" id="AKVJ01000004">
    <property type="protein sequence ID" value="EIW20789.1"/>
    <property type="molecule type" value="Genomic_DNA"/>
</dbReference>
<feature type="transmembrane region" description="Helical" evidence="1">
    <location>
        <begin position="18"/>
        <end position="36"/>
    </location>
</feature>
<name>I9LJT4_9FIRM</name>
<keyword evidence="1" id="KW-1133">Transmembrane helix</keyword>
<sequence length="54" mass="6315">MDVVEILKALGDGTRLRILHLFIGISFLINLFQIWIPYDKINTWLSGRNRIMAQ</sequence>
<dbReference type="Proteomes" id="UP000004324">
    <property type="component" value="Unassembled WGS sequence"/>
</dbReference>
<keyword evidence="1" id="KW-0472">Membrane</keyword>
<evidence type="ECO:0000313" key="3">
    <source>
        <dbReference type="Proteomes" id="UP000004324"/>
    </source>
</evidence>
<dbReference type="AlphaFoldDB" id="I9LJT4"/>
<evidence type="ECO:0000313" key="2">
    <source>
        <dbReference type="EMBL" id="EIW20789.1"/>
    </source>
</evidence>
<gene>
    <name evidence="2" type="ORF">FB4_2001</name>
</gene>
<dbReference type="PATRIC" id="fig|1149862.3.peg.274"/>
<comment type="caution">
    <text evidence="2">The sequence shown here is derived from an EMBL/GenBank/DDBJ whole genome shotgun (WGS) entry which is preliminary data.</text>
</comment>
<keyword evidence="1" id="KW-0812">Transmembrane</keyword>